<dbReference type="Proteomes" id="UP000760819">
    <property type="component" value="Unassembled WGS sequence"/>
</dbReference>
<reference evidence="1" key="2">
    <citation type="journal article" date="2021" name="Microbiome">
        <title>Successional dynamics and alternative stable states in a saline activated sludge microbial community over 9 years.</title>
        <authorList>
            <person name="Wang Y."/>
            <person name="Ye J."/>
            <person name="Ju F."/>
            <person name="Liu L."/>
            <person name="Boyd J.A."/>
            <person name="Deng Y."/>
            <person name="Parks D.H."/>
            <person name="Jiang X."/>
            <person name="Yin X."/>
            <person name="Woodcroft B.J."/>
            <person name="Tyson G.W."/>
            <person name="Hugenholtz P."/>
            <person name="Polz M.F."/>
            <person name="Zhang T."/>
        </authorList>
    </citation>
    <scope>NUCLEOTIDE SEQUENCE</scope>
    <source>
        <strain evidence="1">HKST-UBA12</strain>
    </source>
</reference>
<protein>
    <submittedName>
        <fullName evidence="1">Uncharacterized protein</fullName>
    </submittedName>
</protein>
<sequence>ETFLAVRLKSKLQRWQGTEFALVCGKALATKEVSLQISLHKPHPQFGDKLCFNLTQASGHPLLTGKKDGDEFEKIISEVAGGNNCCFPSQGEVEAQWQITESVENAMRSALMDNYEKGTAYSEFCSARWC</sequence>
<feature type="non-terminal residue" evidence="1">
    <location>
        <position position="1"/>
    </location>
</feature>
<dbReference type="EMBL" id="JAGQLI010000166">
    <property type="protein sequence ID" value="MCA9379390.1"/>
    <property type="molecule type" value="Genomic_DNA"/>
</dbReference>
<dbReference type="SUPFAM" id="SSF55347">
    <property type="entry name" value="Glyceraldehyde-3-phosphate dehydrogenase-like, C-terminal domain"/>
    <property type="match status" value="1"/>
</dbReference>
<accession>A0A955I5J4</accession>
<dbReference type="Gene3D" id="3.30.360.10">
    <property type="entry name" value="Dihydrodipicolinate Reductase, domain 2"/>
    <property type="match status" value="1"/>
</dbReference>
<evidence type="ECO:0000313" key="1">
    <source>
        <dbReference type="EMBL" id="MCA9379390.1"/>
    </source>
</evidence>
<gene>
    <name evidence="1" type="ORF">KC640_03090</name>
</gene>
<evidence type="ECO:0000313" key="2">
    <source>
        <dbReference type="Proteomes" id="UP000760819"/>
    </source>
</evidence>
<reference evidence="1" key="1">
    <citation type="submission" date="2020-04" db="EMBL/GenBank/DDBJ databases">
        <authorList>
            <person name="Zhang T."/>
        </authorList>
    </citation>
    <scope>NUCLEOTIDE SEQUENCE</scope>
    <source>
        <strain evidence="1">HKST-UBA12</strain>
    </source>
</reference>
<comment type="caution">
    <text evidence="1">The sequence shown here is derived from an EMBL/GenBank/DDBJ whole genome shotgun (WGS) entry which is preliminary data.</text>
</comment>
<proteinExistence type="predicted"/>
<name>A0A955I5J4_9BACT</name>
<organism evidence="1 2">
    <name type="scientific">Candidatus Dojkabacteria bacterium</name>
    <dbReference type="NCBI Taxonomy" id="2099670"/>
    <lineage>
        <taxon>Bacteria</taxon>
        <taxon>Candidatus Dojkabacteria</taxon>
    </lineage>
</organism>
<dbReference type="AlphaFoldDB" id="A0A955I5J4"/>